<sequence>MDPPPPSPPSSAHAPPPPSSSSASPPASASAPPPPPPPGPPPASSSATSTPPKPHAPSSASTPTSGNAAPTPHSKLLNHLPLDAPDELDRKWYAHFYHMQKTIQGKDEAAALAILKQQPADGVAALPFQPDIALLYAIVTEPTLAKQHLRYLTAVAATDNYKNCMGWLQKLIDLKFVKLLVACRSQLLWLVRELVHLNAPGVDKVIICLMRYLTGGDPSRTTVWLASSIIRILIEHEAWLLSCSSLIPFVFHTFARISLDHTAAQHASLLKQEVELCTTLWNRRQADVAQLGREIVRVLSDAKDIPGMNALWKQLRNVRDTVEPEKDVSVYSVAQLMAIPTPPKYLAYRLNPKMEEYLLFMMERVQAGSVTRYQKWFSSQFLSSPGSDALVPDLARYICAVYHPSNQILSSKVTPRYHILGWLYLLCKTPSVLARVQLAMFFDYLYFKPSDNIMTVEPAILLMVKSLKSHPMVTLAMIQFLVFAVEKFAASAVNRKLMQKGVSTAFAMILKLGVVSSIHPLQSFPMLLSSAPELQSDLHRIFPEHFPSAEHANKAQAHPRVFDSMLDQVLSESWELYVPFLKAMYARDVTISYRLLAFCCSRSDTKSPDVALGPYAAFVDGIGGNLAQNILKDLNLSQQIDDARVQACALLDKQLPPPVPKDEMDAVSATALFVCPYLFANLKHPFLSKLLGRSEALVQLLLGLVTPAMLNALCTRVVMREFAVFKSRLANIVLSSLQWTSWEQYGMWDLVVAELQSGRSATAEKTMMAAARKVLACVNPKESPETMTGLLKCLIHFSPDGSVLQSVFKLPETYDDFPFAVLACWMDKFPDVVTSHVRSSLENAGDISKDITIAELVRKLDHLQDLRNRTVSSNTSDGQIAALKDESVLVALKKLLHRPDDASAATNYHTLRALVFDEEPPHKKPRLAGDN</sequence>
<dbReference type="GO" id="GO:0005634">
    <property type="term" value="C:nucleus"/>
    <property type="evidence" value="ECO:0007669"/>
    <property type="project" value="UniProtKB-SubCell"/>
</dbReference>
<accession>A0A8J5MIV3</accession>
<dbReference type="InterPro" id="IPR045334">
    <property type="entry name" value="INTS3"/>
</dbReference>
<dbReference type="PANTHER" id="PTHR13587">
    <property type="entry name" value="INTEGRATOR COMPLEX SUBUNIT 3"/>
    <property type="match status" value="1"/>
</dbReference>
<comment type="similarity">
    <text evidence="3">Belongs to the Integrator subunit 3 family.</text>
</comment>
<dbReference type="PANTHER" id="PTHR13587:SF7">
    <property type="entry name" value="INTEGRATOR COMPLEX SUBUNIT 3"/>
    <property type="match status" value="1"/>
</dbReference>
<keyword evidence="10" id="KW-1185">Reference proteome</keyword>
<evidence type="ECO:0000256" key="2">
    <source>
        <dbReference type="ARBA" id="ARBA00004496"/>
    </source>
</evidence>
<keyword evidence="4" id="KW-0963">Cytoplasm</keyword>
<feature type="region of interest" description="Disordered" evidence="6">
    <location>
        <begin position="1"/>
        <end position="81"/>
    </location>
</feature>
<gene>
    <name evidence="9" type="ORF">JG688_00001930</name>
</gene>
<evidence type="ECO:0000259" key="8">
    <source>
        <dbReference type="Pfam" id="PF24566"/>
    </source>
</evidence>
<feature type="compositionally biased region" description="Low complexity" evidence="6">
    <location>
        <begin position="44"/>
        <end position="72"/>
    </location>
</feature>
<dbReference type="Pfam" id="PF10189">
    <property type="entry name" value="Ints3_N"/>
    <property type="match status" value="1"/>
</dbReference>
<dbReference type="InterPro" id="IPR019333">
    <property type="entry name" value="INTS3_N"/>
</dbReference>
<protein>
    <recommendedName>
        <fullName evidence="11">Integrator complex subunit 3</fullName>
    </recommendedName>
</protein>
<dbReference type="Pfam" id="PF24566">
    <property type="entry name" value="HEAT_Ints3_C"/>
    <property type="match status" value="1"/>
</dbReference>
<reference evidence="9" key="1">
    <citation type="submission" date="2021-01" db="EMBL/GenBank/DDBJ databases">
        <title>Phytophthora aleatoria, a newly-described species from Pinus radiata is distinct from Phytophthora cactorum isolates based on comparative genomics.</title>
        <authorList>
            <person name="Mcdougal R."/>
            <person name="Panda P."/>
            <person name="Williams N."/>
            <person name="Studholme D.J."/>
        </authorList>
    </citation>
    <scope>NUCLEOTIDE SEQUENCE</scope>
    <source>
        <strain evidence="9">NZFS 4037</strain>
    </source>
</reference>
<feature type="domain" description="Integrator complex subunit 3 N-terminal" evidence="7">
    <location>
        <begin position="132"/>
        <end position="526"/>
    </location>
</feature>
<organism evidence="9 10">
    <name type="scientific">Phytophthora aleatoria</name>
    <dbReference type="NCBI Taxonomy" id="2496075"/>
    <lineage>
        <taxon>Eukaryota</taxon>
        <taxon>Sar</taxon>
        <taxon>Stramenopiles</taxon>
        <taxon>Oomycota</taxon>
        <taxon>Peronosporomycetes</taxon>
        <taxon>Peronosporales</taxon>
        <taxon>Peronosporaceae</taxon>
        <taxon>Phytophthora</taxon>
    </lineage>
</organism>
<dbReference type="Proteomes" id="UP000709295">
    <property type="component" value="Unassembled WGS sequence"/>
</dbReference>
<feature type="domain" description="Ints3-like C-terminal" evidence="8">
    <location>
        <begin position="673"/>
        <end position="914"/>
    </location>
</feature>
<comment type="caution">
    <text evidence="9">The sequence shown here is derived from an EMBL/GenBank/DDBJ whole genome shotgun (WGS) entry which is preliminary data.</text>
</comment>
<feature type="compositionally biased region" description="Pro residues" evidence="6">
    <location>
        <begin position="31"/>
        <end position="43"/>
    </location>
</feature>
<evidence type="ECO:0000256" key="4">
    <source>
        <dbReference type="ARBA" id="ARBA00022490"/>
    </source>
</evidence>
<evidence type="ECO:0000313" key="9">
    <source>
        <dbReference type="EMBL" id="KAG6975887.1"/>
    </source>
</evidence>
<evidence type="ECO:0000256" key="6">
    <source>
        <dbReference type="SAM" id="MobiDB-lite"/>
    </source>
</evidence>
<feature type="compositionally biased region" description="Low complexity" evidence="6">
    <location>
        <begin position="20"/>
        <end position="30"/>
    </location>
</feature>
<evidence type="ECO:0000313" key="10">
    <source>
        <dbReference type="Proteomes" id="UP000709295"/>
    </source>
</evidence>
<dbReference type="InterPro" id="IPR056518">
    <property type="entry name" value="HEAT_Ints3_C"/>
</dbReference>
<evidence type="ECO:0000256" key="5">
    <source>
        <dbReference type="ARBA" id="ARBA00023242"/>
    </source>
</evidence>
<comment type="subcellular location">
    <subcellularLocation>
        <location evidence="2">Cytoplasm</location>
    </subcellularLocation>
    <subcellularLocation>
        <location evidence="1">Nucleus</location>
    </subcellularLocation>
</comment>
<evidence type="ECO:0000256" key="1">
    <source>
        <dbReference type="ARBA" id="ARBA00004123"/>
    </source>
</evidence>
<evidence type="ECO:0000256" key="3">
    <source>
        <dbReference type="ARBA" id="ARBA00006130"/>
    </source>
</evidence>
<name>A0A8J5MIV3_9STRA</name>
<dbReference type="EMBL" id="JAENGY010000047">
    <property type="protein sequence ID" value="KAG6975887.1"/>
    <property type="molecule type" value="Genomic_DNA"/>
</dbReference>
<feature type="compositionally biased region" description="Pro residues" evidence="6">
    <location>
        <begin position="1"/>
        <end position="19"/>
    </location>
</feature>
<dbReference type="GO" id="GO:0005737">
    <property type="term" value="C:cytoplasm"/>
    <property type="evidence" value="ECO:0007669"/>
    <property type="project" value="UniProtKB-SubCell"/>
</dbReference>
<evidence type="ECO:0000259" key="7">
    <source>
        <dbReference type="Pfam" id="PF10189"/>
    </source>
</evidence>
<evidence type="ECO:0008006" key="11">
    <source>
        <dbReference type="Google" id="ProtNLM"/>
    </source>
</evidence>
<dbReference type="AlphaFoldDB" id="A0A8J5MIV3"/>
<proteinExistence type="inferred from homology"/>
<keyword evidence="5" id="KW-0539">Nucleus</keyword>